<evidence type="ECO:0000313" key="3">
    <source>
        <dbReference type="Proteomes" id="UP000223767"/>
    </source>
</evidence>
<dbReference type="Pfam" id="PF13472">
    <property type="entry name" value="Lipase_GDSL_2"/>
    <property type="match status" value="1"/>
</dbReference>
<dbReference type="CDD" id="cd00229">
    <property type="entry name" value="SGNH_hydrolase"/>
    <property type="match status" value="1"/>
</dbReference>
<evidence type="ECO:0000313" key="2">
    <source>
        <dbReference type="EMBL" id="ASR83191.1"/>
    </source>
</evidence>
<dbReference type="Gene3D" id="3.40.50.1110">
    <property type="entry name" value="SGNH hydrolase"/>
    <property type="match status" value="1"/>
</dbReference>
<dbReference type="EMBL" id="MF140397">
    <property type="protein sequence ID" value="ASR83191.1"/>
    <property type="molecule type" value="Genomic_DNA"/>
</dbReference>
<proteinExistence type="predicted"/>
<dbReference type="SUPFAM" id="SSF52266">
    <property type="entry name" value="SGNH hydrolase"/>
    <property type="match status" value="1"/>
</dbReference>
<dbReference type="InterPro" id="IPR013830">
    <property type="entry name" value="SGNH_hydro"/>
</dbReference>
<evidence type="ECO:0000259" key="1">
    <source>
        <dbReference type="Pfam" id="PF13472"/>
    </source>
</evidence>
<dbReference type="PANTHER" id="PTHR30383:SF5">
    <property type="entry name" value="SGNH HYDROLASE-TYPE ESTERASE DOMAIN-CONTAINING PROTEIN"/>
    <property type="match status" value="1"/>
</dbReference>
<keyword evidence="3" id="KW-1185">Reference proteome</keyword>
<organism evidence="2 3">
    <name type="scientific">Arthrobacter phage Abidatro</name>
    <dbReference type="NCBI Taxonomy" id="2015853"/>
    <lineage>
        <taxon>Viruses</taxon>
        <taxon>Duplodnaviria</taxon>
        <taxon>Heunggongvirae</taxon>
        <taxon>Uroviricota</taxon>
        <taxon>Caudoviricetes</taxon>
        <taxon>Galaxyvirus</taxon>
        <taxon>Galaxyvirus abidatro</taxon>
    </lineage>
</organism>
<sequence>MAKLVPLTNLAGIPARLTMGRVSEGTAAAAIIGEPPNQQLELVLPPSSPMTDHAAAVFLRDPASEMFGAVGEAVEAAKRDPFSALKGWGAALRGQATKPAVWVSLGSSTANGGNVSGPGLTWFERVAALMGKNPVGRLEDVAAAPSSGAWFYNGAVGGTHSGDYITQVRKDKIALLKPAVVSHMVGSNDWAMGVTPAAYKENLRARLTELFNSSPSTVNVLIHQQGRWDVTAPAYPWDAYGAAMAELAAEYRDRGVVFLDVDAHFRRLGVPQPDFYSLIGPDKIHLNDAGHRILAGIIADFFGIPRPEIPREVYSAPPTKGGSHTTNTEIFRFDIPARPYPRDFVFSMSVYANVNSGSGDIGLQIQGAGIPEDVLALRIGSTIPQVLAGSGKWRVPAHTKAVAIATAIVYNGSQYTSANAAFSRFVIDGSPA</sequence>
<dbReference type="Proteomes" id="UP000223767">
    <property type="component" value="Segment"/>
</dbReference>
<reference evidence="2 3" key="1">
    <citation type="submission" date="2017-05" db="EMBL/GenBank/DDBJ databases">
        <authorList>
            <person name="Abboud M."/>
            <person name="Acosta Y."/>
            <person name="Adams S."/>
            <person name="Aguirre J."/>
            <person name="Ahmadi O."/>
            <person name="Arena A."/>
            <person name="Bacatan J."/>
            <person name="Barua M."/>
            <person name="Basualdo M."/>
            <person name="Bidas A."/>
            <person name="Charles M."/>
            <person name="Crespo D."/>
            <person name="Dahduli S."/>
            <person name="Darwiche R."/>
            <person name="De V.F."/>
            <person name="Demetrio M."/>
            <person name="Doyles K."/>
            <person name="Elias T."/>
            <person name="Feghali T."/>
            <person name="Fleetwood D."/>
            <person name="Grant K."/>
            <person name="Grinberg M."/>
            <person name="Haddabeh W."/>
            <person name="Hamwi G."/>
            <person name="Hanf T."/>
            <person name="Hussain A."/>
            <person name="Jennis A."/>
            <person name="Kang K."/>
            <person name="Khalique A."/>
            <person name="Majkut N."/>
            <person name="Minto B."/>
            <person name="Monsen-Collar K."/>
            <person name="Mubarka N."/>
            <person name="Nasser G."/>
            <person name="Navarro C."/>
            <person name="Oleksy A."/>
            <person name="Patel N."/>
            <person name="Rana M."/>
            <person name="Sanchez D."/>
            <person name="Santrich A."/>
            <person name="Sarpong L."/>
            <person name="Sato-Balagot R."/>
            <person name="Singh R."/>
            <person name="Tiozon A."/>
            <person name="Tolentino-Uri K."/>
            <person name="Toyosi O."/>
            <person name="Vasquez K."/>
            <person name="Wright D."/>
            <person name="Zangeneh M."/>
            <person name="Stoner T.H."/>
            <person name="Garlena R.A."/>
            <person name="Russell D.A."/>
            <person name="Pope W.H."/>
            <person name="Jacobs-Sera D."/>
            <person name="Hatfull G.F."/>
        </authorList>
    </citation>
    <scope>NUCLEOTIDE SEQUENCE [LARGE SCALE GENOMIC DNA]</scope>
</reference>
<name>A0A222ZG73_9CAUD</name>
<dbReference type="PANTHER" id="PTHR30383">
    <property type="entry name" value="THIOESTERASE 1/PROTEASE 1/LYSOPHOSPHOLIPASE L1"/>
    <property type="match status" value="1"/>
</dbReference>
<feature type="domain" description="SGNH hydrolase-type esterase" evidence="1">
    <location>
        <begin position="105"/>
        <end position="293"/>
    </location>
</feature>
<dbReference type="KEGG" id="vg:40086337"/>
<dbReference type="RefSeq" id="YP_009610241.1">
    <property type="nucleotide sequence ID" value="NC_042002.1"/>
</dbReference>
<dbReference type="GO" id="GO:0004622">
    <property type="term" value="F:phosphatidylcholine lysophospholipase activity"/>
    <property type="evidence" value="ECO:0007669"/>
    <property type="project" value="TreeGrafter"/>
</dbReference>
<dbReference type="InterPro" id="IPR036514">
    <property type="entry name" value="SGNH_hydro_sf"/>
</dbReference>
<dbReference type="GeneID" id="40086337"/>
<protein>
    <submittedName>
        <fullName evidence="2">Esterase</fullName>
    </submittedName>
</protein>
<accession>A0A222ZG73</accession>
<dbReference type="OrthoDB" id="29579at10239"/>
<gene>
    <name evidence="2" type="primary">21</name>
    <name evidence="2" type="ORF">SEA_ABIDATRO_21</name>
</gene>
<dbReference type="InterPro" id="IPR051532">
    <property type="entry name" value="Ester_Hydrolysis_Enzymes"/>
</dbReference>